<comment type="similarity">
    <text evidence="1">Belongs to the ice-binding protein family.</text>
</comment>
<feature type="domain" description="SbsA Ig-like" evidence="3">
    <location>
        <begin position="389"/>
        <end position="502"/>
    </location>
</feature>
<dbReference type="EMBL" id="JAVDVX010000003">
    <property type="protein sequence ID" value="MDR7090087.1"/>
    <property type="molecule type" value="Genomic_DNA"/>
</dbReference>
<gene>
    <name evidence="4" type="ORF">J2X05_002109</name>
</gene>
<feature type="domain" description="SbsA Ig-like" evidence="3">
    <location>
        <begin position="260"/>
        <end position="379"/>
    </location>
</feature>
<dbReference type="Gene3D" id="2.60.40.1220">
    <property type="match status" value="3"/>
</dbReference>
<dbReference type="RefSeq" id="WP_310072133.1">
    <property type="nucleotide sequence ID" value="NZ_JAVDVX010000003.1"/>
</dbReference>
<dbReference type="InterPro" id="IPR032812">
    <property type="entry name" value="SbsA_Ig"/>
</dbReference>
<dbReference type="InterPro" id="IPR021884">
    <property type="entry name" value="Ice-bd_prot"/>
</dbReference>
<sequence length="762" mass="76319">MNILKNDSMRLKWMIPLCAITLMTACGGKDDVLGSSANAALAPSVTTVTPAANANDVLVYDPMITATFNEAVAVVGGGASVVVTCASPCTNPVGAVSIDSTNRIATFTPVADLMGMTQYTVTITGAKSLATGLTLKSPHSWNFTTGAASTAVTVTAVAPGANSAGVSINNTIISADFSEAIASVTNANFMVTCAAPCVSPTGSVSRDPTNRVATFTLTPGMQLEPMTVYTASVSGVSSLVTGALLASPFVWTFTTGSTADTTRPRVTFTVPATTSPGPTTGVPTNMAINAVFSENMAPASISSTSFSLTCVAPCVNPAGNLSYSVGTKTMVFAPAMALMTNTTYTAQITSVATDLAGNALAGNQAALPAASNYVWMFTTSAEATAAGKVSVTNTNPADNAGNVCPDAAINATFMVPSGVRMNPISVNSSTFTVTEATVAKTPVIATAVVVDAATGRIASFDPLNDLVPGVTYTATLKGGANGVTDLAIPANAMTNDYSWDFTAVDCSTIPPVIIPLGSIATFGTFGGSAGTTNQGILTIINGDIGTTAVSTAVTGFHDNGVGCTYTETDLNIGTVNGKIYTSAPPPTVACPTEGTAVTALIAEEARADALIAYNALVAQPGGPDQGAGNLANLVLVPGVYTAAAGSFMVEGGDLTLDAQGDTNATWVFQMASTLRVGGPGAAAPQSILLVNGAQAKNVFWQVGTAATINAAGGGTMVGTVISQAGAAISTDGNVAVVTINGRVISLNASVTMVNTIINVPNP</sequence>
<protein>
    <recommendedName>
        <fullName evidence="3">SbsA Ig-like domain-containing protein</fullName>
    </recommendedName>
</protein>
<evidence type="ECO:0000259" key="3">
    <source>
        <dbReference type="Pfam" id="PF13205"/>
    </source>
</evidence>
<dbReference type="PROSITE" id="PS51257">
    <property type="entry name" value="PROKAR_LIPOPROTEIN"/>
    <property type="match status" value="1"/>
</dbReference>
<evidence type="ECO:0000256" key="1">
    <source>
        <dbReference type="ARBA" id="ARBA00005445"/>
    </source>
</evidence>
<keyword evidence="2" id="KW-0732">Signal</keyword>
<keyword evidence="5" id="KW-1185">Reference proteome</keyword>
<dbReference type="Pfam" id="PF11999">
    <property type="entry name" value="Ice_binding"/>
    <property type="match status" value="1"/>
</dbReference>
<organism evidence="4 5">
    <name type="scientific">Cellvibrio fibrivorans</name>
    <dbReference type="NCBI Taxonomy" id="126350"/>
    <lineage>
        <taxon>Bacteria</taxon>
        <taxon>Pseudomonadati</taxon>
        <taxon>Pseudomonadota</taxon>
        <taxon>Gammaproteobacteria</taxon>
        <taxon>Cellvibrionales</taxon>
        <taxon>Cellvibrionaceae</taxon>
        <taxon>Cellvibrio</taxon>
    </lineage>
</organism>
<reference evidence="4 5" key="1">
    <citation type="submission" date="2023-07" db="EMBL/GenBank/DDBJ databases">
        <title>Sorghum-associated microbial communities from plants grown in Nebraska, USA.</title>
        <authorList>
            <person name="Schachtman D."/>
        </authorList>
    </citation>
    <scope>NUCLEOTIDE SEQUENCE [LARGE SCALE GENOMIC DNA]</scope>
    <source>
        <strain evidence="4 5">BE190</strain>
    </source>
</reference>
<dbReference type="Proteomes" id="UP001253595">
    <property type="component" value="Unassembled WGS sequence"/>
</dbReference>
<evidence type="ECO:0000256" key="2">
    <source>
        <dbReference type="ARBA" id="ARBA00022729"/>
    </source>
</evidence>
<comment type="caution">
    <text evidence="4">The sequence shown here is derived from an EMBL/GenBank/DDBJ whole genome shotgun (WGS) entry which is preliminary data.</text>
</comment>
<evidence type="ECO:0000313" key="5">
    <source>
        <dbReference type="Proteomes" id="UP001253595"/>
    </source>
</evidence>
<feature type="domain" description="SbsA Ig-like" evidence="3">
    <location>
        <begin position="42"/>
        <end position="145"/>
    </location>
</feature>
<feature type="domain" description="SbsA Ig-like" evidence="3">
    <location>
        <begin position="149"/>
        <end position="255"/>
    </location>
</feature>
<dbReference type="Pfam" id="PF13205">
    <property type="entry name" value="Big_5"/>
    <property type="match status" value="4"/>
</dbReference>
<name>A0ABU1UY12_9GAMM</name>
<evidence type="ECO:0000313" key="4">
    <source>
        <dbReference type="EMBL" id="MDR7090087.1"/>
    </source>
</evidence>
<accession>A0ABU1UY12</accession>
<dbReference type="InterPro" id="IPR014755">
    <property type="entry name" value="Cu-Rt/internalin_Ig-like"/>
</dbReference>
<proteinExistence type="inferred from homology"/>